<reference evidence="6 7" key="1">
    <citation type="submission" date="2021-11" db="EMBL/GenBank/DDBJ databases">
        <title>Whole genome of Geoglobus acetivorans.</title>
        <authorList>
            <person name="Liu D."/>
        </authorList>
    </citation>
    <scope>NUCLEOTIDE SEQUENCE [LARGE SCALE GENOMIC DNA]</scope>
    <source>
        <strain evidence="6 7">SBH6</strain>
    </source>
</reference>
<dbReference type="SMART" id="SM00382">
    <property type="entry name" value="AAA"/>
    <property type="match status" value="1"/>
</dbReference>
<dbReference type="InterPro" id="IPR002789">
    <property type="entry name" value="HerA_central"/>
</dbReference>
<dbReference type="PANTHER" id="PTHR42957:SF1">
    <property type="entry name" value="HELICASE MJ1565-RELATED"/>
    <property type="match status" value="1"/>
</dbReference>
<comment type="similarity">
    <text evidence="1">Belongs to the HerA family.</text>
</comment>
<dbReference type="InterPro" id="IPR008571">
    <property type="entry name" value="HerA-like"/>
</dbReference>
<evidence type="ECO:0000313" key="6">
    <source>
        <dbReference type="EMBL" id="XAT64338.1"/>
    </source>
</evidence>
<keyword evidence="7" id="KW-1185">Reference proteome</keyword>
<sequence length="521" mass="59123">MKVGIVKGPAENPYEFRFITPDSKALKVGEFVYYVHEGKKVLCRITKRLPLRHYPDIYLSNPDVEPGRILKVLGLSSREYDLFEMRATILGYYSRELGFVNPRIPPKPGQAVFLAEKDVIEEALLRKKKGELGSIHAGFLLNRDEDIPIVLDTSLTVSEHLAILAGTGSGKSYLAGVIVEELLKPYNRASVLIFDPHGEYHTLKEVEGLDEFSEGSYRPSVKIYGREDIKLRVSELDYDEIVNLLPNLTEKMEATLSRIYRDLSERGNFTSGDIIARIEEMKNNEELAESTASGLIWRIRRYLLEMEIIDDYRHMSLKDLLKPGQASVLQLTEMNDLEQEILVSALMKRILKARINAEKGLDGEKLDYPVFVIVEEAHRFASRDSRSYDVLRTILSEGRKFGVGVCLISQRPSKIDSDILSQCMTQIVMRIVNPADQENIRKSVESIGREMIEELPGLTKGQAIVAGVAVNTPVLMRARKRHTSHGGASKNAPEEWIRWSEKGESRGIFVDRKARLFWDED</sequence>
<keyword evidence="6" id="KW-0547">Nucleotide-binding</keyword>
<dbReference type="Proteomes" id="UP001492541">
    <property type="component" value="Chromosome"/>
</dbReference>
<comment type="catalytic activity">
    <reaction evidence="3">
        <text>ATP + H2O = ADP + phosphate + H(+)</text>
        <dbReference type="Rhea" id="RHEA:13065"/>
        <dbReference type="ChEBI" id="CHEBI:15377"/>
        <dbReference type="ChEBI" id="CHEBI:15378"/>
        <dbReference type="ChEBI" id="CHEBI:30616"/>
        <dbReference type="ChEBI" id="CHEBI:43474"/>
        <dbReference type="ChEBI" id="CHEBI:456216"/>
        <dbReference type="EC" id="5.6.2.3"/>
    </reaction>
</comment>
<dbReference type="SUPFAM" id="SSF52540">
    <property type="entry name" value="P-loop containing nucleoside triphosphate hydrolases"/>
    <property type="match status" value="1"/>
</dbReference>
<evidence type="ECO:0000313" key="7">
    <source>
        <dbReference type="Proteomes" id="UP001492541"/>
    </source>
</evidence>
<feature type="domain" description="AAA+ ATPase" evidence="5">
    <location>
        <begin position="157"/>
        <end position="435"/>
    </location>
</feature>
<name>A0ABZ3H5F3_GEOAI</name>
<evidence type="ECO:0000256" key="3">
    <source>
        <dbReference type="ARBA" id="ARBA00048954"/>
    </source>
</evidence>
<organism evidence="6 7">
    <name type="scientific">Geoglobus acetivorans</name>
    <dbReference type="NCBI Taxonomy" id="565033"/>
    <lineage>
        <taxon>Archaea</taxon>
        <taxon>Methanobacteriati</taxon>
        <taxon>Methanobacteriota</taxon>
        <taxon>Archaeoglobi</taxon>
        <taxon>Archaeoglobales</taxon>
        <taxon>Archaeoglobaceae</taxon>
        <taxon>Geoglobus</taxon>
    </lineage>
</organism>
<proteinExistence type="inferred from homology"/>
<gene>
    <name evidence="6" type="ORF">LPQ35_02935</name>
</gene>
<dbReference type="GO" id="GO:0005524">
    <property type="term" value="F:ATP binding"/>
    <property type="evidence" value="ECO:0007669"/>
    <property type="project" value="UniProtKB-KW"/>
</dbReference>
<evidence type="ECO:0000256" key="2">
    <source>
        <dbReference type="ARBA" id="ARBA00034617"/>
    </source>
</evidence>
<dbReference type="RefSeq" id="WP_193806055.1">
    <property type="nucleotide sequence ID" value="NZ_CP087714.1"/>
</dbReference>
<dbReference type="InterPro" id="IPR027417">
    <property type="entry name" value="P-loop_NTPase"/>
</dbReference>
<evidence type="ECO:0000256" key="4">
    <source>
        <dbReference type="ARBA" id="ARBA00048988"/>
    </source>
</evidence>
<dbReference type="EMBL" id="CP087714">
    <property type="protein sequence ID" value="XAT64338.1"/>
    <property type="molecule type" value="Genomic_DNA"/>
</dbReference>
<protein>
    <submittedName>
        <fullName evidence="6">ATP-binding protein</fullName>
    </submittedName>
</protein>
<comment type="catalytic activity">
    <reaction evidence="4">
        <text>ATP + H2O = ADP + phosphate + H(+)</text>
        <dbReference type="Rhea" id="RHEA:13065"/>
        <dbReference type="ChEBI" id="CHEBI:15377"/>
        <dbReference type="ChEBI" id="CHEBI:15378"/>
        <dbReference type="ChEBI" id="CHEBI:30616"/>
        <dbReference type="ChEBI" id="CHEBI:43474"/>
        <dbReference type="ChEBI" id="CHEBI:456216"/>
        <dbReference type="EC" id="5.6.2.4"/>
    </reaction>
</comment>
<accession>A0ABZ3H5F3</accession>
<dbReference type="InterPro" id="IPR003593">
    <property type="entry name" value="AAA+_ATPase"/>
</dbReference>
<dbReference type="Gene3D" id="3.40.50.300">
    <property type="entry name" value="P-loop containing nucleotide triphosphate hydrolases"/>
    <property type="match status" value="2"/>
</dbReference>
<evidence type="ECO:0000256" key="1">
    <source>
        <dbReference type="ARBA" id="ARBA00007816"/>
    </source>
</evidence>
<dbReference type="PANTHER" id="PTHR42957">
    <property type="entry name" value="HELICASE MJ1565-RELATED"/>
    <property type="match status" value="1"/>
</dbReference>
<dbReference type="GeneID" id="90448606"/>
<comment type="catalytic activity">
    <reaction evidence="2">
        <text>Couples ATP hydrolysis with the unwinding of duplex DNA by translocating in the 3'-5' direction.</text>
        <dbReference type="EC" id="5.6.2.4"/>
    </reaction>
</comment>
<dbReference type="Pfam" id="PF01935">
    <property type="entry name" value="DUF87"/>
    <property type="match status" value="1"/>
</dbReference>
<evidence type="ECO:0000259" key="5">
    <source>
        <dbReference type="SMART" id="SM00382"/>
    </source>
</evidence>
<keyword evidence="6" id="KW-0067">ATP-binding</keyword>